<dbReference type="GO" id="GO:0000139">
    <property type="term" value="C:Golgi membrane"/>
    <property type="evidence" value="ECO:0007669"/>
    <property type="project" value="UniProtKB-SubCell"/>
</dbReference>
<dbReference type="InterPro" id="IPR006514">
    <property type="entry name" value="IRX15/GXM/AGM"/>
</dbReference>
<feature type="transmembrane region" description="Helical" evidence="5">
    <location>
        <begin position="20"/>
        <end position="39"/>
    </location>
</feature>
<dbReference type="Proteomes" id="UP000596660">
    <property type="component" value="Unplaced"/>
</dbReference>
<dbReference type="Gramene" id="AUR62005626-RA">
    <property type="protein sequence ID" value="AUR62005626-RA:cds"/>
    <property type="gene ID" value="AUR62005626"/>
</dbReference>
<evidence type="ECO:0000256" key="3">
    <source>
        <dbReference type="ARBA" id="ARBA00022989"/>
    </source>
</evidence>
<gene>
    <name evidence="6" type="primary">LOC110710999</name>
</gene>
<keyword evidence="2 5" id="KW-0812">Transmembrane</keyword>
<protein>
    <recommendedName>
        <fullName evidence="8">Polysaccharide biosynthesis domain-containing protein</fullName>
    </recommendedName>
</protein>
<keyword evidence="3 5" id="KW-1133">Transmembrane helix</keyword>
<evidence type="ECO:0000256" key="5">
    <source>
        <dbReference type="SAM" id="Phobius"/>
    </source>
</evidence>
<proteinExistence type="predicted"/>
<dbReference type="EnsemblPlants" id="AUR62005626-RA">
    <property type="protein sequence ID" value="AUR62005626-RA:cds"/>
    <property type="gene ID" value="AUR62005626"/>
</dbReference>
<keyword evidence="7" id="KW-1185">Reference proteome</keyword>
<dbReference type="KEGG" id="cqi:110710999"/>
<sequence>MMRSHKRGSTNYLGTDRTRLLALGTLFGFVAGALLMSAFEGSVGRWSSYRYSFSSVSTATPVQLKAILHYATSKVVPQQSLKEVTESYNVLQTLGSCNFLVFGLGHDSLMWAALNPNGTTLFLEESPEWVTSVLKGAPFLNAITVSYKTKLLEADKLLETYREEPDCRPERAFLKGNQHCKLALDNLPEEVYEREWDVIMIDAPRGYSPEHPGRMAAIFSAAVMARERKGVGNTHVFLHDVNRKVEETFAKEFLCMKYKVGSVGRLWHFEIPPVSNDNNGGSINNFC</sequence>
<evidence type="ECO:0008006" key="8">
    <source>
        <dbReference type="Google" id="ProtNLM"/>
    </source>
</evidence>
<dbReference type="Pfam" id="PF21729">
    <property type="entry name" value="IRX15_IRX15L_GXM"/>
    <property type="match status" value="1"/>
</dbReference>
<dbReference type="NCBIfam" id="TIGR01627">
    <property type="entry name" value="A_thal_3515"/>
    <property type="match status" value="1"/>
</dbReference>
<evidence type="ECO:0000256" key="2">
    <source>
        <dbReference type="ARBA" id="ARBA00022692"/>
    </source>
</evidence>
<reference evidence="6" key="1">
    <citation type="journal article" date="2017" name="Nature">
        <title>The genome of Chenopodium quinoa.</title>
        <authorList>
            <person name="Jarvis D.E."/>
            <person name="Ho Y.S."/>
            <person name="Lightfoot D.J."/>
            <person name="Schmoeckel S.M."/>
            <person name="Li B."/>
            <person name="Borm T.J.A."/>
            <person name="Ohyanagi H."/>
            <person name="Mineta K."/>
            <person name="Michell C.T."/>
            <person name="Saber N."/>
            <person name="Kharbatia N.M."/>
            <person name="Rupper R.R."/>
            <person name="Sharp A.R."/>
            <person name="Dally N."/>
            <person name="Boughton B.A."/>
            <person name="Woo Y.H."/>
            <person name="Gao G."/>
            <person name="Schijlen E.G.W.M."/>
            <person name="Guo X."/>
            <person name="Momin A.A."/>
            <person name="Negrao S."/>
            <person name="Al-Babili S."/>
            <person name="Gehring C."/>
            <person name="Roessner U."/>
            <person name="Jung C."/>
            <person name="Murphy K."/>
            <person name="Arold S.T."/>
            <person name="Gojobori T."/>
            <person name="van der Linden C.G."/>
            <person name="van Loo E.N."/>
            <person name="Jellen E.N."/>
            <person name="Maughan P.J."/>
            <person name="Tester M."/>
        </authorList>
    </citation>
    <scope>NUCLEOTIDE SEQUENCE [LARGE SCALE GENOMIC DNA]</scope>
    <source>
        <strain evidence="6">cv. PI 614886</strain>
    </source>
</reference>
<dbReference type="OrthoDB" id="1896682at2759"/>
<keyword evidence="4 5" id="KW-0472">Membrane</keyword>
<evidence type="ECO:0000313" key="7">
    <source>
        <dbReference type="Proteomes" id="UP000596660"/>
    </source>
</evidence>
<organism evidence="6 7">
    <name type="scientific">Chenopodium quinoa</name>
    <name type="common">Quinoa</name>
    <dbReference type="NCBI Taxonomy" id="63459"/>
    <lineage>
        <taxon>Eukaryota</taxon>
        <taxon>Viridiplantae</taxon>
        <taxon>Streptophyta</taxon>
        <taxon>Embryophyta</taxon>
        <taxon>Tracheophyta</taxon>
        <taxon>Spermatophyta</taxon>
        <taxon>Magnoliopsida</taxon>
        <taxon>eudicotyledons</taxon>
        <taxon>Gunneridae</taxon>
        <taxon>Pentapetalae</taxon>
        <taxon>Caryophyllales</taxon>
        <taxon>Chenopodiaceae</taxon>
        <taxon>Chenopodioideae</taxon>
        <taxon>Atripliceae</taxon>
        <taxon>Chenopodium</taxon>
    </lineage>
</organism>
<comment type="subcellular location">
    <subcellularLocation>
        <location evidence="1">Golgi apparatus membrane</location>
        <topology evidence="1">Single-pass membrane protein</topology>
    </subcellularLocation>
</comment>
<dbReference type="AlphaFoldDB" id="A0A803L188"/>
<evidence type="ECO:0000256" key="1">
    <source>
        <dbReference type="ARBA" id="ARBA00004194"/>
    </source>
</evidence>
<dbReference type="GO" id="GO:0045492">
    <property type="term" value="P:xylan biosynthetic process"/>
    <property type="evidence" value="ECO:0007669"/>
    <property type="project" value="InterPro"/>
</dbReference>
<name>A0A803L188_CHEQI</name>
<dbReference type="GeneID" id="110710999"/>
<dbReference type="RefSeq" id="XP_021745058.1">
    <property type="nucleotide sequence ID" value="XM_021889366.1"/>
</dbReference>
<evidence type="ECO:0000313" key="6">
    <source>
        <dbReference type="EnsemblPlants" id="AUR62005626-RA:cds"/>
    </source>
</evidence>
<dbReference type="OMA" id="YKSEPEC"/>
<evidence type="ECO:0000256" key="4">
    <source>
        <dbReference type="ARBA" id="ARBA00023136"/>
    </source>
</evidence>
<reference evidence="6" key="2">
    <citation type="submission" date="2021-03" db="UniProtKB">
        <authorList>
            <consortium name="EnsemblPlants"/>
        </authorList>
    </citation>
    <scope>IDENTIFICATION</scope>
</reference>
<accession>A0A803L188</accession>
<dbReference type="PANTHER" id="PTHR31444">
    <property type="entry name" value="OS11G0490100 PROTEIN"/>
    <property type="match status" value="1"/>
</dbReference>